<dbReference type="Proteomes" id="UP000805704">
    <property type="component" value="Chromosome 21"/>
</dbReference>
<proteinExistence type="predicted"/>
<accession>A0ACB7EVA2</accession>
<dbReference type="EMBL" id="CM024809">
    <property type="protein sequence ID" value="KAG8006158.1"/>
    <property type="molecule type" value="Genomic_DNA"/>
</dbReference>
<sequence>MECRDRFFMIAADLSFTGVEPRFEAVDEAGVFPITEQYAAKCGYGVNVLPLRGHMELRASYFSCHTDNQDDEVFTFNFNLIATHEGKAVTYALNKTCSPTLPWSPREITCEANYMEVSVKSEITCPSGTKKDDWNALKPAHGSITSDWQVMFQRAEEQLPPMNMSVARKQGYVFDVTEGRIVFRTPYGQPDSFSMKMNGVPVEVVHATLFSRQRWFVLMVDLVAACAMHVSYEDSGYMVWEIPEVLYSTQFNIGLNDELVEQAVAEDKGYIVEKYNATVKISIPHDALGGYRKSVVIDQLYESYIFHLYFEQILLDEDRLETRVRFQRTLATPLLPRPVVTENRTVLEEHTFTVYLGDVSADVQLAAIYLNGHECPVSFTNASRHTVTEVVHPNNTHGYILTVPFDDPVVQLQFSKEAAVLEYGLYINFTLTLLPKNVSYYHLASIVALITDIPPPAFDAACSESGISFRLDHRPYDYLWEICIGSDMLTSELAAQHGYIMSNDSQSLLLDVPLFTHGYEYKNITLKEFFGTFEILVRDPETSEVLSSTIKTLSLPYY</sequence>
<keyword evidence="2" id="KW-1185">Reference proteome</keyword>
<evidence type="ECO:0000313" key="2">
    <source>
        <dbReference type="Proteomes" id="UP000805704"/>
    </source>
</evidence>
<name>A0ACB7EVA2_NIBAL</name>
<evidence type="ECO:0000313" key="1">
    <source>
        <dbReference type="EMBL" id="KAG8006158.1"/>
    </source>
</evidence>
<gene>
    <name evidence="1" type="ORF">GBF38_005336</name>
</gene>
<organism evidence="1 2">
    <name type="scientific">Nibea albiflora</name>
    <name type="common">Yellow drum</name>
    <name type="synonym">Corvina albiflora</name>
    <dbReference type="NCBI Taxonomy" id="240163"/>
    <lineage>
        <taxon>Eukaryota</taxon>
        <taxon>Metazoa</taxon>
        <taxon>Chordata</taxon>
        <taxon>Craniata</taxon>
        <taxon>Vertebrata</taxon>
        <taxon>Euteleostomi</taxon>
        <taxon>Actinopterygii</taxon>
        <taxon>Neopterygii</taxon>
        <taxon>Teleostei</taxon>
        <taxon>Neoteleostei</taxon>
        <taxon>Acanthomorphata</taxon>
        <taxon>Eupercaria</taxon>
        <taxon>Sciaenidae</taxon>
        <taxon>Nibea</taxon>
    </lineage>
</organism>
<reference evidence="1" key="1">
    <citation type="submission" date="2020-04" db="EMBL/GenBank/DDBJ databases">
        <title>A chromosome-scale assembly and high-density genetic map of the yellow drum (Nibea albiflora) genome.</title>
        <authorList>
            <person name="Xu D."/>
            <person name="Zhang W."/>
            <person name="Chen R."/>
            <person name="Tan P."/>
            <person name="Wang L."/>
            <person name="Song H."/>
            <person name="Tian L."/>
            <person name="Zhu Q."/>
            <person name="Wang B."/>
        </authorList>
    </citation>
    <scope>NUCLEOTIDE SEQUENCE</scope>
    <source>
        <strain evidence="1">ZJHYS-2018</strain>
    </source>
</reference>
<protein>
    <submittedName>
        <fullName evidence="1">Uncharacterized protein</fullName>
    </submittedName>
</protein>
<comment type="caution">
    <text evidence="1">The sequence shown here is derived from an EMBL/GenBank/DDBJ whole genome shotgun (WGS) entry which is preliminary data.</text>
</comment>